<keyword evidence="2" id="KW-1185">Reference proteome</keyword>
<dbReference type="AlphaFoldDB" id="A0A0V1FIC0"/>
<evidence type="ECO:0000313" key="2">
    <source>
        <dbReference type="Proteomes" id="UP000054995"/>
    </source>
</evidence>
<protein>
    <submittedName>
        <fullName evidence="1">Uncharacterized protein</fullName>
    </submittedName>
</protein>
<organism evidence="1 2">
    <name type="scientific">Trichinella pseudospiralis</name>
    <name type="common">Parasitic roundworm</name>
    <dbReference type="NCBI Taxonomy" id="6337"/>
    <lineage>
        <taxon>Eukaryota</taxon>
        <taxon>Metazoa</taxon>
        <taxon>Ecdysozoa</taxon>
        <taxon>Nematoda</taxon>
        <taxon>Enoplea</taxon>
        <taxon>Dorylaimia</taxon>
        <taxon>Trichinellida</taxon>
        <taxon>Trichinellidae</taxon>
        <taxon>Trichinella</taxon>
    </lineage>
</organism>
<name>A0A0V1FIC0_TRIPS</name>
<comment type="caution">
    <text evidence="1">The sequence shown here is derived from an EMBL/GenBank/DDBJ whole genome shotgun (WGS) entry which is preliminary data.</text>
</comment>
<dbReference type="Proteomes" id="UP000054995">
    <property type="component" value="Unassembled WGS sequence"/>
</dbReference>
<gene>
    <name evidence="1" type="ORF">T4D_5853</name>
</gene>
<evidence type="ECO:0000313" key="1">
    <source>
        <dbReference type="EMBL" id="KRY85792.1"/>
    </source>
</evidence>
<sequence>MCRFLINMTINLQLCCFYNYHSRIDPFNKVTVIMLTISCLMNEHLPWIMKNNMTDGAYFEVLIHFVTIDFTLQTSQGRTYRSWAVLKL</sequence>
<accession>A0A0V1FIC0</accession>
<reference evidence="1 2" key="1">
    <citation type="submission" date="2015-01" db="EMBL/GenBank/DDBJ databases">
        <title>Evolution of Trichinella species and genotypes.</title>
        <authorList>
            <person name="Korhonen P.K."/>
            <person name="Edoardo P."/>
            <person name="Giuseppe L.R."/>
            <person name="Gasser R.B."/>
        </authorList>
    </citation>
    <scope>NUCLEOTIDE SEQUENCE [LARGE SCALE GENOMIC DNA]</scope>
    <source>
        <strain evidence="1">ISS470</strain>
    </source>
</reference>
<dbReference type="EMBL" id="JYDT01000083">
    <property type="protein sequence ID" value="KRY85792.1"/>
    <property type="molecule type" value="Genomic_DNA"/>
</dbReference>
<proteinExistence type="predicted"/>